<dbReference type="PANTHER" id="PTHR28218:SF1">
    <property type="entry name" value="VPS4-ASSOCIATED PROTEIN 1"/>
    <property type="match status" value="1"/>
</dbReference>
<dbReference type="AlphaFoldDB" id="A0AAF0YH26"/>
<protein>
    <submittedName>
        <fullName evidence="2">UPF0589 protein</fullName>
    </submittedName>
</protein>
<evidence type="ECO:0000256" key="1">
    <source>
        <dbReference type="SAM" id="MobiDB-lite"/>
    </source>
</evidence>
<organism evidence="2 3">
    <name type="scientific">Vanrija pseudolonga</name>
    <dbReference type="NCBI Taxonomy" id="143232"/>
    <lineage>
        <taxon>Eukaryota</taxon>
        <taxon>Fungi</taxon>
        <taxon>Dikarya</taxon>
        <taxon>Basidiomycota</taxon>
        <taxon>Agaricomycotina</taxon>
        <taxon>Tremellomycetes</taxon>
        <taxon>Trichosporonales</taxon>
        <taxon>Trichosporonaceae</taxon>
        <taxon>Vanrija</taxon>
    </lineage>
</organism>
<evidence type="ECO:0000313" key="3">
    <source>
        <dbReference type="Proteomes" id="UP000827549"/>
    </source>
</evidence>
<dbReference type="EMBL" id="CP086718">
    <property type="protein sequence ID" value="WOO83408.1"/>
    <property type="molecule type" value="Genomic_DNA"/>
</dbReference>
<dbReference type="Proteomes" id="UP000827549">
    <property type="component" value="Chromosome 5"/>
</dbReference>
<feature type="region of interest" description="Disordered" evidence="1">
    <location>
        <begin position="177"/>
        <end position="197"/>
    </location>
</feature>
<keyword evidence="3" id="KW-1185">Reference proteome</keyword>
<sequence length="197" mass="20710">MAAPIQNVYYERKTATARACYICHRPTQTVLATLKSEDFLYTCDGHLGDAATALAMPAAGPSAEDIRKVVAEYGVREARKAEKKAEEKEKEKDKDKASAFSLGGIASGIASGVGSVASGVGSAVGLTGGAEGAKDEPKTPPAPITANIPSSTAPTHKKYALHRSIFEARRADLIRKQQAARAKEVSKGLPQVPRGSF</sequence>
<feature type="region of interest" description="Disordered" evidence="1">
    <location>
        <begin position="127"/>
        <end position="157"/>
    </location>
</feature>
<dbReference type="RefSeq" id="XP_062629434.1">
    <property type="nucleotide sequence ID" value="XM_062773450.1"/>
</dbReference>
<feature type="compositionally biased region" description="Basic and acidic residues" evidence="1">
    <location>
        <begin position="177"/>
        <end position="186"/>
    </location>
</feature>
<dbReference type="GO" id="GO:0005768">
    <property type="term" value="C:endosome"/>
    <property type="evidence" value="ECO:0007669"/>
    <property type="project" value="TreeGrafter"/>
</dbReference>
<gene>
    <name evidence="2" type="primary">SPBC32H8.01c</name>
    <name evidence="2" type="ORF">LOC62_05G006934</name>
</gene>
<dbReference type="InterPro" id="IPR013640">
    <property type="entry name" value="Vfa1"/>
</dbReference>
<accession>A0AAF0YH26</accession>
<proteinExistence type="predicted"/>
<dbReference type="GeneID" id="87810109"/>
<dbReference type="GO" id="GO:0007034">
    <property type="term" value="P:vacuolar transport"/>
    <property type="evidence" value="ECO:0007669"/>
    <property type="project" value="TreeGrafter"/>
</dbReference>
<name>A0AAF0YH26_9TREE</name>
<reference evidence="2" key="1">
    <citation type="submission" date="2023-10" db="EMBL/GenBank/DDBJ databases">
        <authorList>
            <person name="Noh H."/>
        </authorList>
    </citation>
    <scope>NUCLEOTIDE SEQUENCE</scope>
    <source>
        <strain evidence="2">DUCC4014</strain>
    </source>
</reference>
<dbReference type="PANTHER" id="PTHR28218">
    <property type="entry name" value="VPS4-ASSOCIATED PROTEIN 1"/>
    <property type="match status" value="1"/>
</dbReference>
<evidence type="ECO:0000313" key="2">
    <source>
        <dbReference type="EMBL" id="WOO83408.1"/>
    </source>
</evidence>
<dbReference type="Pfam" id="PF08432">
    <property type="entry name" value="Vfa1"/>
    <property type="match status" value="1"/>
</dbReference>